<accession>A0A918I5M9</accession>
<gene>
    <name evidence="2" type="ORF">GCM10010274_63130</name>
</gene>
<feature type="compositionally biased region" description="Polar residues" evidence="1">
    <location>
        <begin position="433"/>
        <end position="442"/>
    </location>
</feature>
<reference evidence="2" key="1">
    <citation type="journal article" date="2014" name="Int. J. Syst. Evol. Microbiol.">
        <title>Complete genome sequence of Corynebacterium casei LMG S-19264T (=DSM 44701T), isolated from a smear-ripened cheese.</title>
        <authorList>
            <consortium name="US DOE Joint Genome Institute (JGI-PGF)"/>
            <person name="Walter F."/>
            <person name="Albersmeier A."/>
            <person name="Kalinowski J."/>
            <person name="Ruckert C."/>
        </authorList>
    </citation>
    <scope>NUCLEOTIDE SEQUENCE</scope>
    <source>
        <strain evidence="2">JCM 4391</strain>
    </source>
</reference>
<evidence type="ECO:0000313" key="3">
    <source>
        <dbReference type="Proteomes" id="UP000636661"/>
    </source>
</evidence>
<feature type="region of interest" description="Disordered" evidence="1">
    <location>
        <begin position="994"/>
        <end position="1015"/>
    </location>
</feature>
<feature type="compositionally biased region" description="Basic and acidic residues" evidence="1">
    <location>
        <begin position="994"/>
        <end position="1005"/>
    </location>
</feature>
<organism evidence="2 3">
    <name type="scientific">Streptomyces lavendofoliae</name>
    <dbReference type="NCBI Taxonomy" id="67314"/>
    <lineage>
        <taxon>Bacteria</taxon>
        <taxon>Bacillati</taxon>
        <taxon>Actinomycetota</taxon>
        <taxon>Actinomycetes</taxon>
        <taxon>Kitasatosporales</taxon>
        <taxon>Streptomycetaceae</taxon>
        <taxon>Streptomyces</taxon>
    </lineage>
</organism>
<evidence type="ECO:0000313" key="2">
    <source>
        <dbReference type="EMBL" id="GGU65848.1"/>
    </source>
</evidence>
<proteinExistence type="predicted"/>
<evidence type="ECO:0000256" key="1">
    <source>
        <dbReference type="SAM" id="MobiDB-lite"/>
    </source>
</evidence>
<comment type="caution">
    <text evidence="2">The sequence shown here is derived from an EMBL/GenBank/DDBJ whole genome shotgun (WGS) entry which is preliminary data.</text>
</comment>
<keyword evidence="3" id="KW-1185">Reference proteome</keyword>
<reference evidence="2" key="2">
    <citation type="submission" date="2020-09" db="EMBL/GenBank/DDBJ databases">
        <authorList>
            <person name="Sun Q."/>
            <person name="Ohkuma M."/>
        </authorList>
    </citation>
    <scope>NUCLEOTIDE SEQUENCE</scope>
    <source>
        <strain evidence="2">JCM 4391</strain>
    </source>
</reference>
<dbReference type="AlphaFoldDB" id="A0A918I5M9"/>
<name>A0A918I5M9_9ACTN</name>
<feature type="region of interest" description="Disordered" evidence="1">
    <location>
        <begin position="425"/>
        <end position="448"/>
    </location>
</feature>
<dbReference type="Proteomes" id="UP000636661">
    <property type="component" value="Unassembled WGS sequence"/>
</dbReference>
<sequence length="1015" mass="109156">MSGQRAQDSGFAAMLAELEAFRAGPLQGQPSHRELARVAGVAPTTIGNWLRKKQFPQVIDPLLALVRAVQARADRVGQAGEPAAAFLHPQTWRRAYEAEARRRAEVTSTAVLAGHGRTALEGILPGLPLSEVVDPFYLEVHRSIASPVTGLPMLPAYVPREHDRVLAEVVAQAAGGASQIAVLVGGSSTGKTRACWEALAPLRESNEPWRLWHPIAPTRPDAVLADLADLAPHTVVWLNEAQFYLTADRLGEQVAAELRTLLRDRRRGPVLVLATLWPNYWDALTARAGRELHPQARELLDGHRIGVPDAFTAADLTALHGTVDRDPRLGEAAAHATDGQITQYLAGVQVLLNRYQNAAPPATKALIHAAMDARRLGAGPRIPLAWLTQAAPGYLTETEWDHTGEDWLEQALDYATKPCNGVPGILTPVKAGSSRNQRTPRANRTEDASAVQGPLYRLADYLEQKGRRERAEQIPPIDFWTAAAAHAHRADLAVLGDAARARGLYRDAAQLHKHATVHGASFAPTDLVRSLHDLHPADQRPAEWAAAHVAVDRPYATAGVLIVLWRFGVRELVTDLAKRASAHAALDNPGAVATLLETLRVVGAHDQVAMLLARDPASQVALDALGDVCELLDILVKVAAKEQITVLIDRIATTAALDDPLAPFTMPEVLVRLQELEAEEQIRVLIDRIATTAALDEPYTVAWLLDALLDFGTQEQVATLLARKPAAHASLNSPGAVAVLMNSLRKARAHEQVADLATWAAAHITLVGPLTVGRLLGVLQEAGAREQVATLLARKPAAHVALDDPQSVSILLAGLRSAGAQEEIAVLMARTPAAHVALDDPGALTILLHRLKGMGAQDQATLLADRAATHVTLGDLHNVAVLLNWLHDAGAHAQVTTLAKRAAADAALDNPHTVRELLEALGKVKAHEQVTTLAKRAAADAALDNRHTVPRLLEVVLPALKAARAGEHIAVLTERLPGSGCFDSFIRFGDHGTRFRSGREPDGRPADPWSWQELE</sequence>
<protein>
    <submittedName>
        <fullName evidence="2">Uncharacterized protein</fullName>
    </submittedName>
</protein>
<dbReference type="EMBL" id="BMTP01000026">
    <property type="protein sequence ID" value="GGU65848.1"/>
    <property type="molecule type" value="Genomic_DNA"/>
</dbReference>